<feature type="signal peptide" evidence="3">
    <location>
        <begin position="1"/>
        <end position="22"/>
    </location>
</feature>
<feature type="domain" description="Plastid lipid-associated protein/fibrillin conserved" evidence="4">
    <location>
        <begin position="78"/>
        <end position="249"/>
    </location>
</feature>
<keyword evidence="3" id="KW-0732">Signal</keyword>
<proteinExistence type="predicted"/>
<evidence type="ECO:0000256" key="3">
    <source>
        <dbReference type="SAM" id="SignalP"/>
    </source>
</evidence>
<organism evidence="5">
    <name type="scientific">Hemiselmis tepida</name>
    <dbReference type="NCBI Taxonomy" id="464990"/>
    <lineage>
        <taxon>Eukaryota</taxon>
        <taxon>Cryptophyceae</taxon>
        <taxon>Cryptomonadales</taxon>
        <taxon>Hemiselmidaceae</taxon>
        <taxon>Hemiselmis</taxon>
    </lineage>
</organism>
<comment type="subcellular location">
    <subcellularLocation>
        <location evidence="1">Plastid</location>
    </subcellularLocation>
</comment>
<accession>A0A7S0VS46</accession>
<evidence type="ECO:0000313" key="5">
    <source>
        <dbReference type="EMBL" id="CAD8789118.1"/>
    </source>
</evidence>
<dbReference type="EMBL" id="HBFN01009642">
    <property type="protein sequence ID" value="CAD8789118.1"/>
    <property type="molecule type" value="Transcribed_RNA"/>
</dbReference>
<evidence type="ECO:0000259" key="4">
    <source>
        <dbReference type="Pfam" id="PF04755"/>
    </source>
</evidence>
<dbReference type="GO" id="GO:0009536">
    <property type="term" value="C:plastid"/>
    <property type="evidence" value="ECO:0007669"/>
    <property type="project" value="UniProtKB-SubCell"/>
</dbReference>
<dbReference type="Pfam" id="PF04755">
    <property type="entry name" value="PAP_fibrillin"/>
    <property type="match status" value="1"/>
</dbReference>
<evidence type="ECO:0000256" key="1">
    <source>
        <dbReference type="ARBA" id="ARBA00004474"/>
    </source>
</evidence>
<gene>
    <name evidence="5" type="ORF">HTEP1355_LOCUS5586</name>
</gene>
<keyword evidence="2" id="KW-0934">Plastid</keyword>
<protein>
    <recommendedName>
        <fullName evidence="4">Plastid lipid-associated protein/fibrillin conserved domain-containing protein</fullName>
    </recommendedName>
</protein>
<feature type="chain" id="PRO_5031187551" description="Plastid lipid-associated protein/fibrillin conserved domain-containing protein" evidence="3">
    <location>
        <begin position="23"/>
        <end position="272"/>
    </location>
</feature>
<sequence length="272" mass="29221">MRSLGTLVAVSLLAATIGRSAAFFVATHPPAVRAAEGVWKGCRGQSQCRVVPRTRMQLGEGDESARLAAKEAFVAAALGGPKNGVGCTTDQRADIEAKLNALCSFNPTKEPAYALLRPPFPYFDGTYGLVYTNTSGGSSGKLGPFVLDVTQTFEGIRDIDQMGFSRRGIFSNGGSLGPLQTSLRARCEAKTESKLNIVFEEMSLSLFGVQVQNKKFDPNGKGTKGSWDLRYVDEDLKVIRTNAGNVLALQKVAPLGGESYMDKQKRLGSQPY</sequence>
<reference evidence="5" key="1">
    <citation type="submission" date="2021-01" db="EMBL/GenBank/DDBJ databases">
        <authorList>
            <person name="Corre E."/>
            <person name="Pelletier E."/>
            <person name="Niang G."/>
            <person name="Scheremetjew M."/>
            <person name="Finn R."/>
            <person name="Kale V."/>
            <person name="Holt S."/>
            <person name="Cochrane G."/>
            <person name="Meng A."/>
            <person name="Brown T."/>
            <person name="Cohen L."/>
        </authorList>
    </citation>
    <scope>NUCLEOTIDE SEQUENCE</scope>
    <source>
        <strain evidence="5">CCMP443</strain>
    </source>
</reference>
<dbReference type="AlphaFoldDB" id="A0A7S0VS46"/>
<evidence type="ECO:0000256" key="2">
    <source>
        <dbReference type="ARBA" id="ARBA00022640"/>
    </source>
</evidence>
<name>A0A7S0VS46_9CRYP</name>
<dbReference type="InterPro" id="IPR006843">
    <property type="entry name" value="PAP/fibrillin_dom"/>
</dbReference>